<keyword evidence="1" id="KW-0472">Membrane</keyword>
<keyword evidence="1" id="KW-0812">Transmembrane</keyword>
<organism evidence="2 3">
    <name type="scientific">Hibiscus sabdariffa</name>
    <name type="common">roselle</name>
    <dbReference type="NCBI Taxonomy" id="183260"/>
    <lineage>
        <taxon>Eukaryota</taxon>
        <taxon>Viridiplantae</taxon>
        <taxon>Streptophyta</taxon>
        <taxon>Embryophyta</taxon>
        <taxon>Tracheophyta</taxon>
        <taxon>Spermatophyta</taxon>
        <taxon>Magnoliopsida</taxon>
        <taxon>eudicotyledons</taxon>
        <taxon>Gunneridae</taxon>
        <taxon>Pentapetalae</taxon>
        <taxon>rosids</taxon>
        <taxon>malvids</taxon>
        <taxon>Malvales</taxon>
        <taxon>Malvaceae</taxon>
        <taxon>Malvoideae</taxon>
        <taxon>Hibiscus</taxon>
    </lineage>
</organism>
<keyword evidence="3" id="KW-1185">Reference proteome</keyword>
<accession>A0ABR2SRH2</accession>
<protein>
    <submittedName>
        <fullName evidence="2">Uncharacterized protein</fullName>
    </submittedName>
</protein>
<feature type="transmembrane region" description="Helical" evidence="1">
    <location>
        <begin position="178"/>
        <end position="202"/>
    </location>
</feature>
<dbReference type="EMBL" id="JBBPBN010000012">
    <property type="protein sequence ID" value="KAK9027650.1"/>
    <property type="molecule type" value="Genomic_DNA"/>
</dbReference>
<proteinExistence type="predicted"/>
<name>A0ABR2SRH2_9ROSI</name>
<evidence type="ECO:0000256" key="1">
    <source>
        <dbReference type="SAM" id="Phobius"/>
    </source>
</evidence>
<evidence type="ECO:0000313" key="2">
    <source>
        <dbReference type="EMBL" id="KAK9027650.1"/>
    </source>
</evidence>
<comment type="caution">
    <text evidence="2">The sequence shown here is derived from an EMBL/GenBank/DDBJ whole genome shotgun (WGS) entry which is preliminary data.</text>
</comment>
<keyword evidence="1" id="KW-1133">Transmembrane helix</keyword>
<reference evidence="2 3" key="1">
    <citation type="journal article" date="2024" name="G3 (Bethesda)">
        <title>Genome assembly of Hibiscus sabdariffa L. provides insights into metabolisms of medicinal natural products.</title>
        <authorList>
            <person name="Kim T."/>
        </authorList>
    </citation>
    <scope>NUCLEOTIDE SEQUENCE [LARGE SCALE GENOMIC DNA]</scope>
    <source>
        <strain evidence="2">TK-2024</strain>
        <tissue evidence="2">Old leaves</tissue>
    </source>
</reference>
<sequence>MKLCFAIVDKNDSFWVHLLRQKYKVLEPCPSSIARSNYSHLWRSLTKVWSSFHGFILWSIGDGSLIWFWHVLWLPNLGRLVDWKLPNATINDNLLVKDMLIVAGDWNWPLLRQLLLLVVIPHIQNLLAPCSTVGSDRCTWSVGKNVLFSVKSTYTQLAKGSWDPKDSKWDAIWRSGSVAILSSLLTLLSLMVFFSVIAHLGANILWQLLLLIRAQRC</sequence>
<gene>
    <name evidence="2" type="ORF">V6N11_067475</name>
</gene>
<evidence type="ECO:0000313" key="3">
    <source>
        <dbReference type="Proteomes" id="UP001396334"/>
    </source>
</evidence>
<dbReference type="Proteomes" id="UP001396334">
    <property type="component" value="Unassembled WGS sequence"/>
</dbReference>